<organism evidence="11 12">
    <name type="scientific">Paraferrimonas sedimenticola</name>
    <dbReference type="NCBI Taxonomy" id="375674"/>
    <lineage>
        <taxon>Bacteria</taxon>
        <taxon>Pseudomonadati</taxon>
        <taxon>Pseudomonadota</taxon>
        <taxon>Gammaproteobacteria</taxon>
        <taxon>Alteromonadales</taxon>
        <taxon>Ferrimonadaceae</taxon>
        <taxon>Paraferrimonas</taxon>
    </lineage>
</organism>
<dbReference type="GO" id="GO:0005886">
    <property type="term" value="C:plasma membrane"/>
    <property type="evidence" value="ECO:0007669"/>
    <property type="project" value="UniProtKB-SubCell"/>
</dbReference>
<sequence>MDWFSGVIGDVQALSLWEGLAVVLSVLYLLGAMATKLWCWAAAFASTLIYTLLFWHVALLLESALNLYYMGMAVYGFWLWRFGPGPQGNDSGIGLTVWSLSTHLKLILGCAVFALVLGYVMDNYTHADLAYLDALTTSFAVMTTYLVAKKVVENWLYWVVIDLVSIYLYLQKGLMLTSALFVFYTVMAGYSYFLWRKKYQTQQAELANAVA</sequence>
<keyword evidence="5" id="KW-0813">Transport</keyword>
<evidence type="ECO:0000256" key="6">
    <source>
        <dbReference type="ARBA" id="ARBA00022475"/>
    </source>
</evidence>
<keyword evidence="9 10" id="KW-0472">Membrane</keyword>
<feature type="transmembrane region" description="Helical" evidence="10">
    <location>
        <begin position="37"/>
        <end position="61"/>
    </location>
</feature>
<dbReference type="AlphaFoldDB" id="A0AA37W0L2"/>
<feature type="transmembrane region" description="Helical" evidence="10">
    <location>
        <begin position="67"/>
        <end position="83"/>
    </location>
</feature>
<keyword evidence="7 10" id="KW-0812">Transmembrane</keyword>
<evidence type="ECO:0000256" key="2">
    <source>
        <dbReference type="ARBA" id="ARBA00004651"/>
    </source>
</evidence>
<feature type="transmembrane region" description="Helical" evidence="10">
    <location>
        <begin position="176"/>
        <end position="195"/>
    </location>
</feature>
<comment type="similarity">
    <text evidence="3">Belongs to the nicotinamide ribonucleoside (NR) uptake permease (TC 4.B.1) family.</text>
</comment>
<dbReference type="Proteomes" id="UP001161422">
    <property type="component" value="Unassembled WGS sequence"/>
</dbReference>
<evidence type="ECO:0000256" key="8">
    <source>
        <dbReference type="ARBA" id="ARBA00022989"/>
    </source>
</evidence>
<evidence type="ECO:0000256" key="1">
    <source>
        <dbReference type="ARBA" id="ARBA00002672"/>
    </source>
</evidence>
<dbReference type="EMBL" id="BSNC01000004">
    <property type="protein sequence ID" value="GLP96445.1"/>
    <property type="molecule type" value="Genomic_DNA"/>
</dbReference>
<evidence type="ECO:0000313" key="12">
    <source>
        <dbReference type="Proteomes" id="UP001161422"/>
    </source>
</evidence>
<keyword evidence="8 10" id="KW-1133">Transmembrane helix</keyword>
<dbReference type="RefSeq" id="WP_095505123.1">
    <property type="nucleotide sequence ID" value="NZ_BSNC01000004.1"/>
</dbReference>
<feature type="transmembrane region" description="Helical" evidence="10">
    <location>
        <begin position="129"/>
        <end position="148"/>
    </location>
</feature>
<reference evidence="11" key="2">
    <citation type="submission" date="2023-01" db="EMBL/GenBank/DDBJ databases">
        <title>Draft genome sequence of Paraferrimonas sedimenticola strain NBRC 101628.</title>
        <authorList>
            <person name="Sun Q."/>
            <person name="Mori K."/>
        </authorList>
    </citation>
    <scope>NUCLEOTIDE SEQUENCE</scope>
    <source>
        <strain evidence="11">NBRC 101628</strain>
    </source>
</reference>
<comment type="subcellular location">
    <subcellularLocation>
        <location evidence="2">Cell membrane</location>
        <topology evidence="2">Multi-pass membrane protein</topology>
    </subcellularLocation>
</comment>
<protein>
    <recommendedName>
        <fullName evidence="4">Nicotinamide riboside transporter PnuC</fullName>
    </recommendedName>
</protein>
<evidence type="ECO:0000256" key="9">
    <source>
        <dbReference type="ARBA" id="ARBA00023136"/>
    </source>
</evidence>
<dbReference type="PANTHER" id="PTHR36122">
    <property type="entry name" value="NICOTINAMIDE RIBOSIDE TRANSPORTER PNUC"/>
    <property type="match status" value="1"/>
</dbReference>
<evidence type="ECO:0000256" key="3">
    <source>
        <dbReference type="ARBA" id="ARBA00006669"/>
    </source>
</evidence>
<reference evidence="11" key="1">
    <citation type="journal article" date="2014" name="Int. J. Syst. Evol. Microbiol.">
        <title>Complete genome sequence of Corynebacterium casei LMG S-19264T (=DSM 44701T), isolated from a smear-ripened cheese.</title>
        <authorList>
            <consortium name="US DOE Joint Genome Institute (JGI-PGF)"/>
            <person name="Walter F."/>
            <person name="Albersmeier A."/>
            <person name="Kalinowski J."/>
            <person name="Ruckert C."/>
        </authorList>
    </citation>
    <scope>NUCLEOTIDE SEQUENCE</scope>
    <source>
        <strain evidence="11">NBRC 101628</strain>
    </source>
</reference>
<keyword evidence="6" id="KW-1003">Cell membrane</keyword>
<keyword evidence="12" id="KW-1185">Reference proteome</keyword>
<dbReference type="NCBIfam" id="TIGR01528">
    <property type="entry name" value="NMN_trans_PnuC"/>
    <property type="match status" value="1"/>
</dbReference>
<proteinExistence type="inferred from homology"/>
<accession>A0AA37W0L2</accession>
<dbReference type="GO" id="GO:0034257">
    <property type="term" value="F:nicotinamide riboside transmembrane transporter activity"/>
    <property type="evidence" value="ECO:0007669"/>
    <property type="project" value="InterPro"/>
</dbReference>
<feature type="transmembrane region" description="Helical" evidence="10">
    <location>
        <begin position="12"/>
        <end position="30"/>
    </location>
</feature>
<dbReference type="PANTHER" id="PTHR36122:SF2">
    <property type="entry name" value="NICOTINAMIDE RIBOSIDE TRANSPORTER PNUC"/>
    <property type="match status" value="1"/>
</dbReference>
<evidence type="ECO:0000256" key="4">
    <source>
        <dbReference type="ARBA" id="ARBA00017522"/>
    </source>
</evidence>
<feature type="transmembrane region" description="Helical" evidence="10">
    <location>
        <begin position="95"/>
        <end position="117"/>
    </location>
</feature>
<dbReference type="Pfam" id="PF04973">
    <property type="entry name" value="NMN_transporter"/>
    <property type="match status" value="1"/>
</dbReference>
<name>A0AA37W0L2_9GAMM</name>
<comment type="caution">
    <text evidence="11">The sequence shown here is derived from an EMBL/GenBank/DDBJ whole genome shotgun (WGS) entry which is preliminary data.</text>
</comment>
<comment type="function">
    <text evidence="1">Required for nicotinamide riboside transport across the inner membrane.</text>
</comment>
<evidence type="ECO:0000313" key="11">
    <source>
        <dbReference type="EMBL" id="GLP96445.1"/>
    </source>
</evidence>
<evidence type="ECO:0000256" key="5">
    <source>
        <dbReference type="ARBA" id="ARBA00022448"/>
    </source>
</evidence>
<evidence type="ECO:0000256" key="10">
    <source>
        <dbReference type="SAM" id="Phobius"/>
    </source>
</evidence>
<evidence type="ECO:0000256" key="7">
    <source>
        <dbReference type="ARBA" id="ARBA00022692"/>
    </source>
</evidence>
<gene>
    <name evidence="11" type="primary">pnuT</name>
    <name evidence="11" type="ORF">GCM10007895_17510</name>
</gene>
<dbReference type="InterPro" id="IPR006419">
    <property type="entry name" value="NMN_transpt_PnuC"/>
</dbReference>